<dbReference type="Proteomes" id="UP000036987">
    <property type="component" value="Unassembled WGS sequence"/>
</dbReference>
<evidence type="ECO:0000313" key="7">
    <source>
        <dbReference type="Proteomes" id="UP000036987"/>
    </source>
</evidence>
<dbReference type="InterPro" id="IPR044450">
    <property type="entry name" value="AtDRB-like_DSRM_1"/>
</dbReference>
<sequence length="445" mass="48812">MYKNQLQELAQRSCFNLPAYTCIREGPDHAPRFKAVVNFNGENFESPAFCNALRQAEHAAAEVALTALSKQGPSRSLAAKVLDETGVYKNLLQETSHRAGLNLPVYTTIRSGPGHTPVFKCIVELAGLSFTGEPAKTKKQAQKNAALAAWSALKQLPHLEVPTSSSLPYLSSPLQNSETNECQHQDQAIVARALAKLRSFENIKTSNNHGRGGERSYNTTTTIYDQICLNSNTTSPPFQSWPSSTNLLSDNEMHKLWHHQEHSPPRKQTQLPSLSVVPTICSSQASIQYLTDRVNSLPIFFSGYSSAGSLPGLLQSQPTLNDINNSRKDVSEGFFPDHLRNNNSGNDGVCRSHQWTKHSRPRESPSIQSHSTAAQANFRTNRVDSFMASPVNIRTAIPVCSARPVRRSSYLKFQSTALAPAVHIRPVASVPPPSTTCATITGKEE</sequence>
<feature type="domain" description="DRBM" evidence="5">
    <location>
        <begin position="1"/>
        <end position="70"/>
    </location>
</feature>
<evidence type="ECO:0000256" key="2">
    <source>
        <dbReference type="ARBA" id="ARBA00022884"/>
    </source>
</evidence>
<dbReference type="SUPFAM" id="SSF54768">
    <property type="entry name" value="dsRNA-binding domain-like"/>
    <property type="match status" value="2"/>
</dbReference>
<evidence type="ECO:0000256" key="3">
    <source>
        <dbReference type="ARBA" id="ARBA00037597"/>
    </source>
</evidence>
<dbReference type="PANTHER" id="PTHR46031">
    <property type="match status" value="1"/>
</dbReference>
<dbReference type="GO" id="GO:0003725">
    <property type="term" value="F:double-stranded RNA binding"/>
    <property type="evidence" value="ECO:0007669"/>
    <property type="project" value="InterPro"/>
</dbReference>
<evidence type="ECO:0000313" key="6">
    <source>
        <dbReference type="EMBL" id="KMZ56881.1"/>
    </source>
</evidence>
<evidence type="ECO:0000256" key="1">
    <source>
        <dbReference type="ARBA" id="ARBA00022737"/>
    </source>
</evidence>
<dbReference type="AlphaFoldDB" id="A0A0K9NJD5"/>
<dbReference type="EMBL" id="LFYR01002110">
    <property type="protein sequence ID" value="KMZ56881.1"/>
    <property type="molecule type" value="Genomic_DNA"/>
</dbReference>
<keyword evidence="2 4" id="KW-0694">RNA-binding</keyword>
<dbReference type="FunFam" id="3.30.160.20:FF:000036">
    <property type="entry name" value="Double-stranded RNA-binding protein 2"/>
    <property type="match status" value="2"/>
</dbReference>
<dbReference type="OrthoDB" id="5988181at2759"/>
<organism evidence="6 7">
    <name type="scientific">Zostera marina</name>
    <name type="common">Eelgrass</name>
    <dbReference type="NCBI Taxonomy" id="29655"/>
    <lineage>
        <taxon>Eukaryota</taxon>
        <taxon>Viridiplantae</taxon>
        <taxon>Streptophyta</taxon>
        <taxon>Embryophyta</taxon>
        <taxon>Tracheophyta</taxon>
        <taxon>Spermatophyta</taxon>
        <taxon>Magnoliopsida</taxon>
        <taxon>Liliopsida</taxon>
        <taxon>Zosteraceae</taxon>
        <taxon>Zostera</taxon>
    </lineage>
</organism>
<evidence type="ECO:0000259" key="5">
    <source>
        <dbReference type="PROSITE" id="PS50137"/>
    </source>
</evidence>
<name>A0A0K9NJD5_ZOSMR</name>
<dbReference type="PROSITE" id="PS50137">
    <property type="entry name" value="DS_RBD"/>
    <property type="match status" value="2"/>
</dbReference>
<proteinExistence type="predicted"/>
<dbReference type="InterPro" id="IPR044451">
    <property type="entry name" value="AtDRB-like_DSRM_2"/>
</dbReference>
<keyword evidence="7" id="KW-1185">Reference proteome</keyword>
<gene>
    <name evidence="6" type="ORF">ZOSMA_8G00240</name>
</gene>
<evidence type="ECO:0000256" key="4">
    <source>
        <dbReference type="PROSITE-ProRule" id="PRU00266"/>
    </source>
</evidence>
<dbReference type="InterPro" id="IPR014720">
    <property type="entry name" value="dsRBD_dom"/>
</dbReference>
<accession>A0A0K9NJD5</accession>
<dbReference type="CDD" id="cd19907">
    <property type="entry name" value="DSRM_AtDRB-like_rpt1"/>
    <property type="match status" value="1"/>
</dbReference>
<reference evidence="7" key="1">
    <citation type="journal article" date="2016" name="Nature">
        <title>The genome of the seagrass Zostera marina reveals angiosperm adaptation to the sea.</title>
        <authorList>
            <person name="Olsen J.L."/>
            <person name="Rouze P."/>
            <person name="Verhelst B."/>
            <person name="Lin Y.-C."/>
            <person name="Bayer T."/>
            <person name="Collen J."/>
            <person name="Dattolo E."/>
            <person name="De Paoli E."/>
            <person name="Dittami S."/>
            <person name="Maumus F."/>
            <person name="Michel G."/>
            <person name="Kersting A."/>
            <person name="Lauritano C."/>
            <person name="Lohaus R."/>
            <person name="Toepel M."/>
            <person name="Tonon T."/>
            <person name="Vanneste K."/>
            <person name="Amirebrahimi M."/>
            <person name="Brakel J."/>
            <person name="Bostroem C."/>
            <person name="Chovatia M."/>
            <person name="Grimwood J."/>
            <person name="Jenkins J.W."/>
            <person name="Jueterbock A."/>
            <person name="Mraz A."/>
            <person name="Stam W.T."/>
            <person name="Tice H."/>
            <person name="Bornberg-Bauer E."/>
            <person name="Green P.J."/>
            <person name="Pearson G.A."/>
            <person name="Procaccini G."/>
            <person name="Duarte C.M."/>
            <person name="Schmutz J."/>
            <person name="Reusch T.B.H."/>
            <person name="Van de Peer Y."/>
        </authorList>
    </citation>
    <scope>NUCLEOTIDE SEQUENCE [LARGE SCALE GENOMIC DNA]</scope>
    <source>
        <strain evidence="7">cv. Finnish</strain>
    </source>
</reference>
<dbReference type="Gene3D" id="3.30.160.20">
    <property type="match status" value="2"/>
</dbReference>
<dbReference type="STRING" id="29655.A0A0K9NJD5"/>
<dbReference type="CDD" id="cd19908">
    <property type="entry name" value="DSRM_AtDRB-like_rpt2"/>
    <property type="match status" value="1"/>
</dbReference>
<protein>
    <recommendedName>
        <fullName evidence="5">DRBM domain-containing protein</fullName>
    </recommendedName>
</protein>
<feature type="domain" description="DRBM" evidence="5">
    <location>
        <begin position="87"/>
        <end position="155"/>
    </location>
</feature>
<comment type="caution">
    <text evidence="6">The sequence shown here is derived from an EMBL/GenBank/DDBJ whole genome shotgun (WGS) entry which is preliminary data.</text>
</comment>
<dbReference type="SMART" id="SM00358">
    <property type="entry name" value="DSRM"/>
    <property type="match status" value="2"/>
</dbReference>
<comment type="function">
    <text evidence="3">Binds double-stranded RNA.</text>
</comment>
<dbReference type="PANTHER" id="PTHR46031:SF26">
    <property type="entry name" value="DOUBLE-STRANDED RNA-BINDING PROTEIN 2"/>
    <property type="match status" value="1"/>
</dbReference>
<dbReference type="Pfam" id="PF00035">
    <property type="entry name" value="dsrm"/>
    <property type="match status" value="2"/>
</dbReference>
<keyword evidence="1" id="KW-0677">Repeat</keyword>